<dbReference type="Ensembl" id="ENSCCAT00000047840.1">
    <property type="protein sequence ID" value="ENSCCAP00000030100.1"/>
    <property type="gene ID" value="ENSCCAG00000033092.1"/>
</dbReference>
<name>A0A2K5RPM0_CEBIM</name>
<organism evidence="1 2">
    <name type="scientific">Cebus imitator</name>
    <name type="common">Panamanian white-faced capuchin</name>
    <name type="synonym">Cebus capucinus imitator</name>
    <dbReference type="NCBI Taxonomy" id="2715852"/>
    <lineage>
        <taxon>Eukaryota</taxon>
        <taxon>Metazoa</taxon>
        <taxon>Chordata</taxon>
        <taxon>Craniata</taxon>
        <taxon>Vertebrata</taxon>
        <taxon>Euteleostomi</taxon>
        <taxon>Mammalia</taxon>
        <taxon>Eutheria</taxon>
        <taxon>Euarchontoglires</taxon>
        <taxon>Primates</taxon>
        <taxon>Haplorrhini</taxon>
        <taxon>Platyrrhini</taxon>
        <taxon>Cebidae</taxon>
        <taxon>Cebinae</taxon>
        <taxon>Cebus</taxon>
    </lineage>
</organism>
<sequence>MAAAKVALTKRVDPTELITVFLKHASTEKNGEFFRSPNDFVIRYLNVFGESQPNPKNVLLLSGVVDQTKDGRNVVPALVMLIWGCT</sequence>
<proteinExistence type="predicted"/>
<reference evidence="1" key="2">
    <citation type="submission" date="2025-09" db="UniProtKB">
        <authorList>
            <consortium name="Ensembl"/>
        </authorList>
    </citation>
    <scope>IDENTIFICATION</scope>
</reference>
<reference evidence="1" key="1">
    <citation type="submission" date="2025-08" db="UniProtKB">
        <authorList>
            <consortium name="Ensembl"/>
        </authorList>
    </citation>
    <scope>IDENTIFICATION</scope>
</reference>
<dbReference type="OMA" id="EQNGEFF"/>
<evidence type="ECO:0000313" key="1">
    <source>
        <dbReference type="Ensembl" id="ENSCCAP00000030100.1"/>
    </source>
</evidence>
<keyword evidence="2" id="KW-1185">Reference proteome</keyword>
<protein>
    <submittedName>
        <fullName evidence="1">Uncharacterized protein</fullName>
    </submittedName>
</protein>
<dbReference type="AlphaFoldDB" id="A0A2K5RPM0"/>
<dbReference type="Proteomes" id="UP000233040">
    <property type="component" value="Unassembled WGS sequence"/>
</dbReference>
<dbReference type="GeneTree" id="ENSGT00900000142763"/>
<evidence type="ECO:0000313" key="2">
    <source>
        <dbReference type="Proteomes" id="UP000233040"/>
    </source>
</evidence>
<accession>A0A2K5RPM0</accession>